<organism evidence="2 3">
    <name type="scientific">Trichonephila clavipes</name>
    <name type="common">Golden silk orbweaver</name>
    <name type="synonym">Nephila clavipes</name>
    <dbReference type="NCBI Taxonomy" id="2585209"/>
    <lineage>
        <taxon>Eukaryota</taxon>
        <taxon>Metazoa</taxon>
        <taxon>Ecdysozoa</taxon>
        <taxon>Arthropoda</taxon>
        <taxon>Chelicerata</taxon>
        <taxon>Arachnida</taxon>
        <taxon>Araneae</taxon>
        <taxon>Araneomorphae</taxon>
        <taxon>Entelegynae</taxon>
        <taxon>Araneoidea</taxon>
        <taxon>Nephilidae</taxon>
        <taxon>Trichonephila</taxon>
    </lineage>
</organism>
<keyword evidence="3" id="KW-1185">Reference proteome</keyword>
<sequence>MIEKPVELKVLTLAWIGSGEGVPAEVSYSSLDRGSESRGSLRSEKTSSIQNKKESTYKFRRPPETVLDILETLKSIKAHEKNGVSQTS</sequence>
<dbReference type="Proteomes" id="UP000887159">
    <property type="component" value="Unassembled WGS sequence"/>
</dbReference>
<feature type="region of interest" description="Disordered" evidence="1">
    <location>
        <begin position="24"/>
        <end position="57"/>
    </location>
</feature>
<comment type="caution">
    <text evidence="2">The sequence shown here is derived from an EMBL/GenBank/DDBJ whole genome shotgun (WGS) entry which is preliminary data.</text>
</comment>
<name>A0A8X6V792_TRICX</name>
<protein>
    <submittedName>
        <fullName evidence="2">Uncharacterized protein</fullName>
    </submittedName>
</protein>
<evidence type="ECO:0000313" key="3">
    <source>
        <dbReference type="Proteomes" id="UP000887159"/>
    </source>
</evidence>
<proteinExistence type="predicted"/>
<evidence type="ECO:0000313" key="2">
    <source>
        <dbReference type="EMBL" id="GFX95714.1"/>
    </source>
</evidence>
<reference evidence="2" key="1">
    <citation type="submission" date="2020-08" db="EMBL/GenBank/DDBJ databases">
        <title>Multicomponent nature underlies the extraordinary mechanical properties of spider dragline silk.</title>
        <authorList>
            <person name="Kono N."/>
            <person name="Nakamura H."/>
            <person name="Mori M."/>
            <person name="Yoshida Y."/>
            <person name="Ohtoshi R."/>
            <person name="Malay A.D."/>
            <person name="Moran D.A.P."/>
            <person name="Tomita M."/>
            <person name="Numata K."/>
            <person name="Arakawa K."/>
        </authorList>
    </citation>
    <scope>NUCLEOTIDE SEQUENCE</scope>
</reference>
<evidence type="ECO:0000256" key="1">
    <source>
        <dbReference type="SAM" id="MobiDB-lite"/>
    </source>
</evidence>
<gene>
    <name evidence="2" type="ORF">TNCV_4886401</name>
</gene>
<dbReference type="EMBL" id="BMAU01021188">
    <property type="protein sequence ID" value="GFX95714.1"/>
    <property type="molecule type" value="Genomic_DNA"/>
</dbReference>
<feature type="compositionally biased region" description="Basic and acidic residues" evidence="1">
    <location>
        <begin position="33"/>
        <end position="57"/>
    </location>
</feature>
<accession>A0A8X6V792</accession>
<dbReference type="AlphaFoldDB" id="A0A8X6V792"/>